<evidence type="ECO:0000256" key="1">
    <source>
        <dbReference type="SAM" id="MobiDB-lite"/>
    </source>
</evidence>
<dbReference type="Proteomes" id="UP000324222">
    <property type="component" value="Unassembled WGS sequence"/>
</dbReference>
<dbReference type="EMBL" id="VSRR010093559">
    <property type="protein sequence ID" value="MPC93088.1"/>
    <property type="molecule type" value="Genomic_DNA"/>
</dbReference>
<comment type="caution">
    <text evidence="2">The sequence shown here is derived from an EMBL/GenBank/DDBJ whole genome shotgun (WGS) entry which is preliminary data.</text>
</comment>
<keyword evidence="3" id="KW-1185">Reference proteome</keyword>
<proteinExistence type="predicted"/>
<feature type="region of interest" description="Disordered" evidence="1">
    <location>
        <begin position="1"/>
        <end position="31"/>
    </location>
</feature>
<organism evidence="2 3">
    <name type="scientific">Portunus trituberculatus</name>
    <name type="common">Swimming crab</name>
    <name type="synonym">Neptunus trituberculatus</name>
    <dbReference type="NCBI Taxonomy" id="210409"/>
    <lineage>
        <taxon>Eukaryota</taxon>
        <taxon>Metazoa</taxon>
        <taxon>Ecdysozoa</taxon>
        <taxon>Arthropoda</taxon>
        <taxon>Crustacea</taxon>
        <taxon>Multicrustacea</taxon>
        <taxon>Malacostraca</taxon>
        <taxon>Eumalacostraca</taxon>
        <taxon>Eucarida</taxon>
        <taxon>Decapoda</taxon>
        <taxon>Pleocyemata</taxon>
        <taxon>Brachyura</taxon>
        <taxon>Eubrachyura</taxon>
        <taxon>Portunoidea</taxon>
        <taxon>Portunidae</taxon>
        <taxon>Portuninae</taxon>
        <taxon>Portunus</taxon>
    </lineage>
</organism>
<feature type="compositionally biased region" description="Basic and acidic residues" evidence="1">
    <location>
        <begin position="45"/>
        <end position="59"/>
    </location>
</feature>
<accession>A0A5B7JJ91</accession>
<protein>
    <submittedName>
        <fullName evidence="2">Uncharacterized protein</fullName>
    </submittedName>
</protein>
<feature type="region of interest" description="Disordered" evidence="1">
    <location>
        <begin position="40"/>
        <end position="59"/>
    </location>
</feature>
<dbReference type="AlphaFoldDB" id="A0A5B7JJ91"/>
<feature type="compositionally biased region" description="Polar residues" evidence="1">
    <location>
        <begin position="8"/>
        <end position="28"/>
    </location>
</feature>
<name>A0A5B7JJ91_PORTR</name>
<gene>
    <name evidence="2" type="ORF">E2C01_088205</name>
</gene>
<sequence>MLSGPHNPHSQSRTGGVPQETTAGQATAYSHWEMPYQVYRVIQTENEKPRGKNTKGPDE</sequence>
<evidence type="ECO:0000313" key="2">
    <source>
        <dbReference type="EMBL" id="MPC93088.1"/>
    </source>
</evidence>
<evidence type="ECO:0000313" key="3">
    <source>
        <dbReference type="Proteomes" id="UP000324222"/>
    </source>
</evidence>
<reference evidence="2 3" key="1">
    <citation type="submission" date="2019-05" db="EMBL/GenBank/DDBJ databases">
        <title>Another draft genome of Portunus trituberculatus and its Hox gene families provides insights of decapod evolution.</title>
        <authorList>
            <person name="Jeong J.-H."/>
            <person name="Song I."/>
            <person name="Kim S."/>
            <person name="Choi T."/>
            <person name="Kim D."/>
            <person name="Ryu S."/>
            <person name="Kim W."/>
        </authorList>
    </citation>
    <scope>NUCLEOTIDE SEQUENCE [LARGE SCALE GENOMIC DNA]</scope>
    <source>
        <tissue evidence="2">Muscle</tissue>
    </source>
</reference>